<dbReference type="Pfam" id="PF00593">
    <property type="entry name" value="TonB_dep_Rec_b-barrel"/>
    <property type="match status" value="1"/>
</dbReference>
<dbReference type="SUPFAM" id="SSF56935">
    <property type="entry name" value="Porins"/>
    <property type="match status" value="1"/>
</dbReference>
<keyword evidence="9 10" id="KW-0998">Cell outer membrane</keyword>
<feature type="domain" description="TonB-dependent receptor plug" evidence="15">
    <location>
        <begin position="49"/>
        <end position="156"/>
    </location>
</feature>
<evidence type="ECO:0000256" key="5">
    <source>
        <dbReference type="ARBA" id="ARBA00022729"/>
    </source>
</evidence>
<evidence type="ECO:0000259" key="14">
    <source>
        <dbReference type="Pfam" id="PF00593"/>
    </source>
</evidence>
<evidence type="ECO:0000313" key="16">
    <source>
        <dbReference type="EMBL" id="EGD59968.1"/>
    </source>
</evidence>
<evidence type="ECO:0000256" key="9">
    <source>
        <dbReference type="ARBA" id="ARBA00023237"/>
    </source>
</evidence>
<dbReference type="InterPro" id="IPR037066">
    <property type="entry name" value="Plug_dom_sf"/>
</dbReference>
<evidence type="ECO:0000256" key="6">
    <source>
        <dbReference type="ARBA" id="ARBA00023065"/>
    </source>
</evidence>
<evidence type="ECO:0000256" key="1">
    <source>
        <dbReference type="ARBA" id="ARBA00004571"/>
    </source>
</evidence>
<feature type="chain" id="PRO_5003272659" evidence="13">
    <location>
        <begin position="29"/>
        <end position="650"/>
    </location>
</feature>
<keyword evidence="3 10" id="KW-1134">Transmembrane beta strand</keyword>
<dbReference type="InterPro" id="IPR039426">
    <property type="entry name" value="TonB-dep_rcpt-like"/>
</dbReference>
<organism evidence="16 17">
    <name type="scientific">Novosphingobium nitrogenifigens DSM 19370</name>
    <dbReference type="NCBI Taxonomy" id="983920"/>
    <lineage>
        <taxon>Bacteria</taxon>
        <taxon>Pseudomonadati</taxon>
        <taxon>Pseudomonadota</taxon>
        <taxon>Alphaproteobacteria</taxon>
        <taxon>Sphingomonadales</taxon>
        <taxon>Sphingomonadaceae</taxon>
        <taxon>Novosphingobium</taxon>
    </lineage>
</organism>
<evidence type="ECO:0000313" key="17">
    <source>
        <dbReference type="Proteomes" id="UP000004728"/>
    </source>
</evidence>
<gene>
    <name evidence="16" type="ORF">Y88_2408</name>
</gene>
<keyword evidence="7 12" id="KW-0798">TonB box</keyword>
<keyword evidence="8 10" id="KW-0472">Membrane</keyword>
<dbReference type="GO" id="GO:0009279">
    <property type="term" value="C:cell outer membrane"/>
    <property type="evidence" value="ECO:0007669"/>
    <property type="project" value="UniProtKB-SubCell"/>
</dbReference>
<evidence type="ECO:0000256" key="10">
    <source>
        <dbReference type="PROSITE-ProRule" id="PRU01360"/>
    </source>
</evidence>
<dbReference type="STRING" id="983920.Y88_2408"/>
<dbReference type="InterPro" id="IPR000531">
    <property type="entry name" value="Beta-barrel_TonB"/>
</dbReference>
<dbReference type="eggNOG" id="COG4206">
    <property type="taxonomic scope" value="Bacteria"/>
</dbReference>
<comment type="subcellular location">
    <subcellularLocation>
        <location evidence="1 10">Cell outer membrane</location>
        <topology evidence="1 10">Multi-pass membrane protein</topology>
    </subcellularLocation>
</comment>
<sequence length="650" mass="69390">MKQSRFTLSEFLALVVPSVLGLAGAAHAADAGDSGEIVVTSMRTPIEIEKVASSVTVLDAPAIEAAQPVAVSDILLRTPGITLARNGGYGEATSLRIRGADTGQTVVVVDGMRMADATSTTGGFDFSQLFTDDISHIEILRGPQSILWGSRAIGGIVNVTTLAPTRPLEGSVSVEAGSHQSVNAHAGLGGSSSIIDWRISGSAFTTQGIPTLEGGTTSNGYQRQAASGTVTVHISHDVSLDLRGYWTGGRNSYSDNYNVPGTIYGGDYGLSKQWSLYAGLNVSAFDGLWKSRLAIMENHTDNESVEPMAVPSLTYVGHGRIRRYEYQGDLAISRVLDLVVGAEREEERMAAGSPYDTVPFAMVEHTNAINSLYATARVMPVRGLTISGGVRYDHNDLFGGNTVFSAGGAYTPDGGTTVLRATYDQGFKAPSLYQMFSDYGVSGLRPEKAKGWEVGASRSLFHKAITLGAAWYERNSTNLITFAYCPYSGTQPAICYVPGTTSTRFGYYANVGAARTRGLELTGALRTGALFADGNYSIVMTEDRTEGASTYGQQLPRVPRHMANMTVGIDMPFGLTPSVAVRWAGASLDSTYSGTVLPGYVLADLRMEYRAPRGLVIFGRVENVADRHYQTALGYNSLGRTAWLGLRGHF</sequence>
<name>F1Z604_9SPHN</name>
<dbReference type="InParanoid" id="F1Z604"/>
<dbReference type="GO" id="GO:0006811">
    <property type="term" value="P:monoatomic ion transport"/>
    <property type="evidence" value="ECO:0007669"/>
    <property type="project" value="UniProtKB-KW"/>
</dbReference>
<dbReference type="RefSeq" id="WP_008069896.1">
    <property type="nucleotide sequence ID" value="NZ_AQWK01000003.1"/>
</dbReference>
<evidence type="ECO:0000256" key="2">
    <source>
        <dbReference type="ARBA" id="ARBA00022448"/>
    </source>
</evidence>
<dbReference type="CDD" id="cd01347">
    <property type="entry name" value="ligand_gated_channel"/>
    <property type="match status" value="1"/>
</dbReference>
<keyword evidence="16" id="KW-0675">Receptor</keyword>
<dbReference type="PANTHER" id="PTHR30069">
    <property type="entry name" value="TONB-DEPENDENT OUTER MEMBRANE RECEPTOR"/>
    <property type="match status" value="1"/>
</dbReference>
<dbReference type="PROSITE" id="PS52016">
    <property type="entry name" value="TONB_DEPENDENT_REC_3"/>
    <property type="match status" value="1"/>
</dbReference>
<dbReference type="OrthoDB" id="9796221at2"/>
<dbReference type="EMBL" id="AEWJ01000024">
    <property type="protein sequence ID" value="EGD59968.1"/>
    <property type="molecule type" value="Genomic_DNA"/>
</dbReference>
<dbReference type="PANTHER" id="PTHR30069:SF53">
    <property type="entry name" value="COLICIN I RECEPTOR-RELATED"/>
    <property type="match status" value="1"/>
</dbReference>
<dbReference type="Gene3D" id="2.170.130.10">
    <property type="entry name" value="TonB-dependent receptor, plug domain"/>
    <property type="match status" value="1"/>
</dbReference>
<evidence type="ECO:0000256" key="12">
    <source>
        <dbReference type="RuleBase" id="RU003357"/>
    </source>
</evidence>
<evidence type="ECO:0000256" key="8">
    <source>
        <dbReference type="ARBA" id="ARBA00023136"/>
    </source>
</evidence>
<keyword evidence="2 10" id="KW-0813">Transport</keyword>
<dbReference type="InterPro" id="IPR036942">
    <property type="entry name" value="Beta-barrel_TonB_sf"/>
</dbReference>
<evidence type="ECO:0000256" key="13">
    <source>
        <dbReference type="SAM" id="SignalP"/>
    </source>
</evidence>
<dbReference type="GO" id="GO:0015889">
    <property type="term" value="P:cobalamin transport"/>
    <property type="evidence" value="ECO:0007669"/>
    <property type="project" value="TreeGrafter"/>
</dbReference>
<keyword evidence="4 10" id="KW-0812">Transmembrane</keyword>
<accession>F1Z604</accession>
<dbReference type="InterPro" id="IPR010917">
    <property type="entry name" value="TonB_rcpt_CS"/>
</dbReference>
<keyword evidence="5 13" id="KW-0732">Signal</keyword>
<keyword evidence="17" id="KW-1185">Reference proteome</keyword>
<dbReference type="HOGENOM" id="CLU_008287_18_5_5"/>
<dbReference type="PROSITE" id="PS01156">
    <property type="entry name" value="TONB_DEPENDENT_REC_2"/>
    <property type="match status" value="1"/>
</dbReference>
<feature type="domain" description="TonB-dependent receptor-like beta-barrel" evidence="14">
    <location>
        <begin position="236"/>
        <end position="624"/>
    </location>
</feature>
<evidence type="ECO:0000256" key="4">
    <source>
        <dbReference type="ARBA" id="ARBA00022692"/>
    </source>
</evidence>
<proteinExistence type="inferred from homology"/>
<evidence type="ECO:0000259" key="15">
    <source>
        <dbReference type="Pfam" id="PF07715"/>
    </source>
</evidence>
<keyword evidence="6" id="KW-0406">Ion transport</keyword>
<dbReference type="AlphaFoldDB" id="F1Z604"/>
<dbReference type="Proteomes" id="UP000004728">
    <property type="component" value="Unassembled WGS sequence"/>
</dbReference>
<comment type="similarity">
    <text evidence="10 12">Belongs to the TonB-dependent receptor family.</text>
</comment>
<evidence type="ECO:0000256" key="11">
    <source>
        <dbReference type="PROSITE-ProRule" id="PRU10144"/>
    </source>
</evidence>
<comment type="caution">
    <text evidence="16">The sequence shown here is derived from an EMBL/GenBank/DDBJ whole genome shotgun (WGS) entry which is preliminary data.</text>
</comment>
<feature type="signal peptide" evidence="13">
    <location>
        <begin position="1"/>
        <end position="28"/>
    </location>
</feature>
<dbReference type="Gene3D" id="2.40.170.20">
    <property type="entry name" value="TonB-dependent receptor, beta-barrel domain"/>
    <property type="match status" value="1"/>
</dbReference>
<dbReference type="Pfam" id="PF07715">
    <property type="entry name" value="Plug"/>
    <property type="match status" value="1"/>
</dbReference>
<dbReference type="InterPro" id="IPR012910">
    <property type="entry name" value="Plug_dom"/>
</dbReference>
<reference evidence="16 17" key="1">
    <citation type="journal article" date="2012" name="J. Bacteriol.">
        <title>Draft Genome Sequence of Novosphingobium nitrogenifigens Y88T.</title>
        <authorList>
            <person name="Strabala T.J."/>
            <person name="Macdonald L."/>
            <person name="Liu V."/>
            <person name="Smit A.M."/>
        </authorList>
    </citation>
    <scope>NUCLEOTIDE SEQUENCE [LARGE SCALE GENOMIC DNA]</scope>
    <source>
        <strain evidence="16 17">DSM 19370</strain>
    </source>
</reference>
<feature type="short sequence motif" description="TonB C-terminal box" evidence="11">
    <location>
        <begin position="633"/>
        <end position="650"/>
    </location>
</feature>
<evidence type="ECO:0000256" key="7">
    <source>
        <dbReference type="ARBA" id="ARBA00023077"/>
    </source>
</evidence>
<evidence type="ECO:0000256" key="3">
    <source>
        <dbReference type="ARBA" id="ARBA00022452"/>
    </source>
</evidence>
<protein>
    <submittedName>
        <fullName evidence="16">TonB-dependent receptor</fullName>
    </submittedName>
</protein>
<dbReference type="FunCoup" id="F1Z604">
    <property type="interactions" value="96"/>
</dbReference>